<dbReference type="InterPro" id="IPR010982">
    <property type="entry name" value="Lambda_DNA-bd_dom_sf"/>
</dbReference>
<dbReference type="SUPFAM" id="SSF47413">
    <property type="entry name" value="lambda repressor-like DNA-binding domains"/>
    <property type="match status" value="1"/>
</dbReference>
<comment type="caution">
    <text evidence="1">The sequence shown here is derived from an EMBL/GenBank/DDBJ whole genome shotgun (WGS) entry which is preliminary data.</text>
</comment>
<dbReference type="OrthoDB" id="9798416at2"/>
<evidence type="ECO:0000313" key="1">
    <source>
        <dbReference type="EMBL" id="GGF95930.1"/>
    </source>
</evidence>
<gene>
    <name evidence="1" type="ORF">GCM10010995_11480</name>
</gene>
<dbReference type="PANTHER" id="PTHR40275">
    <property type="entry name" value="SSL7038 PROTEIN"/>
    <property type="match status" value="1"/>
</dbReference>
<proteinExistence type="predicted"/>
<reference evidence="1" key="1">
    <citation type="journal article" date="2014" name="Int. J. Syst. Evol. Microbiol.">
        <title>Complete genome sequence of Corynebacterium casei LMG S-19264T (=DSM 44701T), isolated from a smear-ripened cheese.</title>
        <authorList>
            <consortium name="US DOE Joint Genome Institute (JGI-PGF)"/>
            <person name="Walter F."/>
            <person name="Albersmeier A."/>
            <person name="Kalinowski J."/>
            <person name="Ruckert C."/>
        </authorList>
    </citation>
    <scope>NUCLEOTIDE SEQUENCE</scope>
    <source>
        <strain evidence="1">CGMCC 1.15758</strain>
    </source>
</reference>
<dbReference type="AlphaFoldDB" id="A0A8J2Z408"/>
<organism evidence="1 2">
    <name type="scientific">Cysteiniphilum litorale</name>
    <dbReference type="NCBI Taxonomy" id="2056700"/>
    <lineage>
        <taxon>Bacteria</taxon>
        <taxon>Pseudomonadati</taxon>
        <taxon>Pseudomonadota</taxon>
        <taxon>Gammaproteobacteria</taxon>
        <taxon>Thiotrichales</taxon>
        <taxon>Fastidiosibacteraceae</taxon>
        <taxon>Cysteiniphilum</taxon>
    </lineage>
</organism>
<dbReference type="Pfam" id="PF21716">
    <property type="entry name" value="dnstrm_HI1420"/>
    <property type="match status" value="1"/>
</dbReference>
<dbReference type="Proteomes" id="UP000636949">
    <property type="component" value="Unassembled WGS sequence"/>
</dbReference>
<dbReference type="EMBL" id="BMJS01000009">
    <property type="protein sequence ID" value="GGF95930.1"/>
    <property type="molecule type" value="Genomic_DNA"/>
</dbReference>
<dbReference type="InterPro" id="IPR014057">
    <property type="entry name" value="HI1420"/>
</dbReference>
<evidence type="ECO:0000313" key="2">
    <source>
        <dbReference type="Proteomes" id="UP000636949"/>
    </source>
</evidence>
<reference evidence="1" key="2">
    <citation type="submission" date="2020-09" db="EMBL/GenBank/DDBJ databases">
        <authorList>
            <person name="Sun Q."/>
            <person name="Zhou Y."/>
        </authorList>
    </citation>
    <scope>NUCLEOTIDE SEQUENCE</scope>
    <source>
        <strain evidence="1">CGMCC 1.15758</strain>
    </source>
</reference>
<keyword evidence="2" id="KW-1185">Reference proteome</keyword>
<dbReference type="PANTHER" id="PTHR40275:SF1">
    <property type="entry name" value="SSL7038 PROTEIN"/>
    <property type="match status" value="1"/>
</dbReference>
<sequence>MNKNIEQNTTDYHAHLIQSLHDKEEAVAYLEVALEEYENDGDSQAFMLALKNIVEAQGGVGSLSKKTGLDRAHLYRVLSSKGNPRFITLGNILKALGFKLSVNSV</sequence>
<protein>
    <recommendedName>
        <fullName evidence="3">Addiction module antidote protein</fullName>
    </recommendedName>
</protein>
<name>A0A8J2Z408_9GAMM</name>
<accession>A0A8J2Z408</accession>
<dbReference type="NCBIfam" id="TIGR02684">
    <property type="entry name" value="dnstrm_HI1420"/>
    <property type="match status" value="1"/>
</dbReference>
<evidence type="ECO:0008006" key="3">
    <source>
        <dbReference type="Google" id="ProtNLM"/>
    </source>
</evidence>
<dbReference type="RefSeq" id="WP_117002174.1">
    <property type="nucleotide sequence ID" value="NZ_BMJS01000009.1"/>
</dbReference>
<dbReference type="GO" id="GO:0003677">
    <property type="term" value="F:DNA binding"/>
    <property type="evidence" value="ECO:0007669"/>
    <property type="project" value="InterPro"/>
</dbReference>